<sequence length="68" mass="7467">MRTLDNVALALLIIGGLNWLLIGLFQVDLVASIFNGQDAVVSRIIYTLVGISALYSLKFFGGLRERAR</sequence>
<accession>A0A920CWM6</accession>
<dbReference type="PANTHER" id="PTHR37304:SF1">
    <property type="entry name" value="MEMBRANE PROTEIN"/>
    <property type="match status" value="1"/>
</dbReference>
<evidence type="ECO:0000256" key="1">
    <source>
        <dbReference type="SAM" id="Phobius"/>
    </source>
</evidence>
<comment type="caution">
    <text evidence="2">The sequence shown here is derived from an EMBL/GenBank/DDBJ whole genome shotgun (WGS) entry which is preliminary data.</text>
</comment>
<evidence type="ECO:0000313" key="3">
    <source>
        <dbReference type="Proteomes" id="UP000683139"/>
    </source>
</evidence>
<keyword evidence="1" id="KW-1133">Transmembrane helix</keyword>
<dbReference type="PANTHER" id="PTHR37304">
    <property type="entry name" value="MEMBRANE PROTEIN-RELATED"/>
    <property type="match status" value="1"/>
</dbReference>
<evidence type="ECO:0000313" key="2">
    <source>
        <dbReference type="EMBL" id="GIP16071.1"/>
    </source>
</evidence>
<name>A0A920CWM6_9BACL</name>
<dbReference type="Pfam" id="PF04070">
    <property type="entry name" value="DUF378"/>
    <property type="match status" value="1"/>
</dbReference>
<dbReference type="AlphaFoldDB" id="A0A920CWM6"/>
<dbReference type="Proteomes" id="UP000683139">
    <property type="component" value="Unassembled WGS sequence"/>
</dbReference>
<keyword evidence="3" id="KW-1185">Reference proteome</keyword>
<reference evidence="2" key="1">
    <citation type="submission" date="2021-03" db="EMBL/GenBank/DDBJ databases">
        <title>Antimicrobial resistance genes in bacteria isolated from Japanese honey, and their potential for conferring macrolide and lincosamide resistance in the American foulbrood pathogen Paenibacillus larvae.</title>
        <authorList>
            <person name="Okamoto M."/>
            <person name="Kumagai M."/>
            <person name="Kanamori H."/>
            <person name="Takamatsu D."/>
        </authorList>
    </citation>
    <scope>NUCLEOTIDE SEQUENCE</scope>
    <source>
        <strain evidence="2">J40TS1</strain>
    </source>
</reference>
<feature type="transmembrane region" description="Helical" evidence="1">
    <location>
        <begin position="7"/>
        <end position="34"/>
    </location>
</feature>
<keyword evidence="1" id="KW-0812">Transmembrane</keyword>
<feature type="transmembrane region" description="Helical" evidence="1">
    <location>
        <begin position="40"/>
        <end position="60"/>
    </location>
</feature>
<protein>
    <submittedName>
        <fullName evidence="2">DUF378 domain-containing protein</fullName>
    </submittedName>
</protein>
<organism evidence="2 3">
    <name type="scientific">Paenibacillus montaniterrae</name>
    <dbReference type="NCBI Taxonomy" id="429341"/>
    <lineage>
        <taxon>Bacteria</taxon>
        <taxon>Bacillati</taxon>
        <taxon>Bacillota</taxon>
        <taxon>Bacilli</taxon>
        <taxon>Bacillales</taxon>
        <taxon>Paenibacillaceae</taxon>
        <taxon>Paenibacillus</taxon>
    </lineage>
</organism>
<dbReference type="EMBL" id="BOSE01000002">
    <property type="protein sequence ID" value="GIP16071.1"/>
    <property type="molecule type" value="Genomic_DNA"/>
</dbReference>
<proteinExistence type="predicted"/>
<dbReference type="RefSeq" id="WP_213514312.1">
    <property type="nucleotide sequence ID" value="NZ_BOSE01000002.1"/>
</dbReference>
<keyword evidence="1" id="KW-0472">Membrane</keyword>
<gene>
    <name evidence="2" type="ORF">J40TS1_17130</name>
</gene>
<dbReference type="InterPro" id="IPR007211">
    <property type="entry name" value="DUF378"/>
</dbReference>